<feature type="compositionally biased region" description="Low complexity" evidence="1">
    <location>
        <begin position="141"/>
        <end position="153"/>
    </location>
</feature>
<evidence type="ECO:0000313" key="3">
    <source>
        <dbReference type="EMBL" id="APZ34655.1"/>
    </source>
</evidence>
<dbReference type="RefSeq" id="WP_076690977.1">
    <property type="nucleotide sequence ID" value="NZ_CP018762.1"/>
</dbReference>
<evidence type="ECO:0000313" key="4">
    <source>
        <dbReference type="Proteomes" id="UP000187185"/>
    </source>
</evidence>
<feature type="region of interest" description="Disordered" evidence="1">
    <location>
        <begin position="113"/>
        <end position="153"/>
    </location>
</feature>
<keyword evidence="4" id="KW-1185">Reference proteome</keyword>
<feature type="compositionally biased region" description="Low complexity" evidence="1">
    <location>
        <begin position="113"/>
        <end position="134"/>
    </location>
</feature>
<keyword evidence="2" id="KW-0472">Membrane</keyword>
<dbReference type="AlphaFoldDB" id="A0A1P8U9B2"/>
<proteinExistence type="predicted"/>
<protein>
    <recommendedName>
        <fullName evidence="5">Dinucleotide-utilizing enzyme</fullName>
    </recommendedName>
</protein>
<evidence type="ECO:0000256" key="1">
    <source>
        <dbReference type="SAM" id="MobiDB-lite"/>
    </source>
</evidence>
<reference evidence="3 4" key="1">
    <citation type="submission" date="2016-12" db="EMBL/GenBank/DDBJ databases">
        <title>Complete genome sequence of Microbacterium aurum KACC 15219.</title>
        <authorList>
            <person name="Jung Y."/>
            <person name="Shin J.-H."/>
            <person name="Lee Y.-J."/>
            <person name="Yi H."/>
            <person name="Bahn Y.-S."/>
            <person name="Kim J.F."/>
            <person name="Lee D.-W."/>
        </authorList>
    </citation>
    <scope>NUCLEOTIDE SEQUENCE [LARGE SCALE GENOMIC DNA]</scope>
    <source>
        <strain evidence="3 4">KACC 15219</strain>
    </source>
</reference>
<dbReference type="OrthoDB" id="5074776at2"/>
<sequence length="153" mass="15332">MPNTAPRLSRSIPFWVLVGGSVVAIGAGTYLLVDKLSTMAATLTDGTATGVEVYAGQIWAVLGAILIGAGLIGLALALTVGAVRTLVPTAPVEVVEPPAWEDEVVVAEATTVESAVAEPEAPTPVMTDTAAADAAARDAEAPASATTPETPAR</sequence>
<name>A0A1P8U9B2_9MICO</name>
<dbReference type="KEGG" id="maur:BOH66_10695"/>
<gene>
    <name evidence="3" type="ORF">BOH66_10695</name>
</gene>
<dbReference type="EMBL" id="CP018762">
    <property type="protein sequence ID" value="APZ34655.1"/>
    <property type="molecule type" value="Genomic_DNA"/>
</dbReference>
<feature type="transmembrane region" description="Helical" evidence="2">
    <location>
        <begin position="53"/>
        <end position="78"/>
    </location>
</feature>
<feature type="transmembrane region" description="Helical" evidence="2">
    <location>
        <begin position="12"/>
        <end position="33"/>
    </location>
</feature>
<accession>A0A1P8U9B2</accession>
<organism evidence="3 4">
    <name type="scientific">Microbacterium aurum</name>
    <dbReference type="NCBI Taxonomy" id="36805"/>
    <lineage>
        <taxon>Bacteria</taxon>
        <taxon>Bacillati</taxon>
        <taxon>Actinomycetota</taxon>
        <taxon>Actinomycetes</taxon>
        <taxon>Micrococcales</taxon>
        <taxon>Microbacteriaceae</taxon>
        <taxon>Microbacterium</taxon>
    </lineage>
</organism>
<dbReference type="Proteomes" id="UP000187185">
    <property type="component" value="Chromosome"/>
</dbReference>
<keyword evidence="2" id="KW-0812">Transmembrane</keyword>
<evidence type="ECO:0000256" key="2">
    <source>
        <dbReference type="SAM" id="Phobius"/>
    </source>
</evidence>
<evidence type="ECO:0008006" key="5">
    <source>
        <dbReference type="Google" id="ProtNLM"/>
    </source>
</evidence>
<keyword evidence="2" id="KW-1133">Transmembrane helix</keyword>